<reference evidence="4 5" key="1">
    <citation type="submission" date="2015-08" db="EMBL/GenBank/DDBJ databases">
        <title>Whole genome sequence of Flavobacterium akiainvivens IK-1T, from decaying Wikstroemia oahuensis, an endemic Hawaiian shrub.</title>
        <authorList>
            <person name="Wan X."/>
            <person name="Hou S."/>
            <person name="Saito J."/>
            <person name="Donachie S."/>
        </authorList>
    </citation>
    <scope>NUCLEOTIDE SEQUENCE [LARGE SCALE GENOMIC DNA]</scope>
    <source>
        <strain evidence="4 5">IK-1</strain>
    </source>
</reference>
<feature type="domain" description="Ig-like" evidence="3">
    <location>
        <begin position="597"/>
        <end position="638"/>
    </location>
</feature>
<evidence type="ECO:0000256" key="2">
    <source>
        <dbReference type="SAM" id="SignalP"/>
    </source>
</evidence>
<organism evidence="4 5">
    <name type="scientific">Flavobacterium akiainvivens</name>
    <dbReference type="NCBI Taxonomy" id="1202724"/>
    <lineage>
        <taxon>Bacteria</taxon>
        <taxon>Pseudomonadati</taxon>
        <taxon>Bacteroidota</taxon>
        <taxon>Flavobacteriia</taxon>
        <taxon>Flavobacteriales</taxon>
        <taxon>Flavobacteriaceae</taxon>
        <taxon>Flavobacterium</taxon>
    </lineage>
</organism>
<name>A0A0M9VH40_9FLAO</name>
<dbReference type="SUPFAM" id="SSF50998">
    <property type="entry name" value="Quinoprotein alcohol dehydrogenase-like"/>
    <property type="match status" value="1"/>
</dbReference>
<evidence type="ECO:0000313" key="5">
    <source>
        <dbReference type="Proteomes" id="UP000037755"/>
    </source>
</evidence>
<evidence type="ECO:0000256" key="1">
    <source>
        <dbReference type="ARBA" id="ARBA00022729"/>
    </source>
</evidence>
<dbReference type="PATRIC" id="fig|1202724.3.peg.617"/>
<dbReference type="STRING" id="1202724.AM493_03005"/>
<dbReference type="Proteomes" id="UP000037755">
    <property type="component" value="Unassembled WGS sequence"/>
</dbReference>
<dbReference type="EMBL" id="LIYD01000005">
    <property type="protein sequence ID" value="KOS05120.1"/>
    <property type="molecule type" value="Genomic_DNA"/>
</dbReference>
<dbReference type="InterPro" id="IPR007110">
    <property type="entry name" value="Ig-like_dom"/>
</dbReference>
<evidence type="ECO:0000259" key="3">
    <source>
        <dbReference type="PROSITE" id="PS50835"/>
    </source>
</evidence>
<dbReference type="InterPro" id="IPR026444">
    <property type="entry name" value="Secre_tail"/>
</dbReference>
<comment type="caution">
    <text evidence="4">The sequence shown here is derived from an EMBL/GenBank/DDBJ whole genome shotgun (WGS) entry which is preliminary data.</text>
</comment>
<dbReference type="InterPro" id="IPR044023">
    <property type="entry name" value="Ig_7"/>
</dbReference>
<dbReference type="AlphaFoldDB" id="A0A0M9VH40"/>
<keyword evidence="1 2" id="KW-0732">Signal</keyword>
<dbReference type="PROSITE" id="PS50835">
    <property type="entry name" value="IG_LIKE"/>
    <property type="match status" value="1"/>
</dbReference>
<accession>A0A0M9VH40</accession>
<feature type="signal peptide" evidence="2">
    <location>
        <begin position="1"/>
        <end position="37"/>
    </location>
</feature>
<keyword evidence="5" id="KW-1185">Reference proteome</keyword>
<proteinExistence type="predicted"/>
<dbReference type="NCBIfam" id="TIGR04183">
    <property type="entry name" value="Por_Secre_tail"/>
    <property type="match status" value="1"/>
</dbReference>
<dbReference type="Pfam" id="PF19081">
    <property type="entry name" value="Ig_7"/>
    <property type="match status" value="2"/>
</dbReference>
<sequence length="764" mass="80581">MFIFDAAKILLSLNKFKMKKKSFLILGISLLAFSAYAQDYYQKTFSNASYTDARQLSNGEILLVGQVAKMIPGSAIVQKISAEGTQISSDQLTAGGGSGLNFFGGFPNHTITLDGDNVLLSVYSSGFTGNTSIYPGLLKMDADGEVLWNKVYKNDALAPGGTNARGGLTSTLIDGDNYVSSGWFNSGSGGAFDYFNMLQKTDADGNVIWRKDFGYAFIFASDVKKAANGDYIVLGGQSGGLYLYIFDNDGNYISHSRYGIGTVYPVANQILNTDDGGFLIIGQAAYMNGYVLKLNASYEVEWSKQYTDGTKVEAFNKVIPAEGGGYIIAGDIKESMSANGDGLLLKIDDEGEVLWSKTYGRATDDGLYGLTATEDGYLAVGGSGTDGWVLHTDLEGNANGCDEFTGAITAAAATTTATLMAAITPMSTTGVLDEPVTKSAYASTQVLPYAIEISAEQAEVCAGGAVQLALTVEQATAVWSTDGEGALYTDAEGTVVYDGTSKVHSVYVAPTASQTYTATACLLTDTFAITVSTANAPEGEPEQQVCFTGTLAGLAVTGTDLTWYDAETEGNELAPETELEDGTTYYVSQTNICGESPRLAVTVTVNATPAPEGEAIQSSCTVETLADVVVTGENITWYDAATGGDVLAATTEVEDEAVYYASQTVNGCESQERLGVTIDACLSLPDFGTAALKVYPNPVIDRVTVESRAELEYIRILSITGQVVKMVAVSGNRAEVSMQELTPGVYFVAVGSGNGMSTVKLIKQ</sequence>
<dbReference type="PANTHER" id="PTHR42754">
    <property type="entry name" value="ENDOGLUCANASE"/>
    <property type="match status" value="1"/>
</dbReference>
<protein>
    <recommendedName>
        <fullName evidence="3">Ig-like domain-containing protein</fullName>
    </recommendedName>
</protein>
<feature type="chain" id="PRO_5005839237" description="Ig-like domain-containing protein" evidence="2">
    <location>
        <begin position="38"/>
        <end position="764"/>
    </location>
</feature>
<evidence type="ECO:0000313" key="4">
    <source>
        <dbReference type="EMBL" id="KOS05120.1"/>
    </source>
</evidence>
<dbReference type="InterPro" id="IPR011047">
    <property type="entry name" value="Quinoprotein_ADH-like_sf"/>
</dbReference>
<dbReference type="PANTHER" id="PTHR42754:SF1">
    <property type="entry name" value="LIPOPROTEIN"/>
    <property type="match status" value="1"/>
</dbReference>
<gene>
    <name evidence="4" type="ORF">AM493_03005</name>
</gene>
<dbReference type="Pfam" id="PF18962">
    <property type="entry name" value="Por_Secre_tail"/>
    <property type="match status" value="1"/>
</dbReference>